<evidence type="ECO:0000313" key="3">
    <source>
        <dbReference type="Proteomes" id="UP001224682"/>
    </source>
</evidence>
<dbReference type="EMBL" id="JAUSUI010000002">
    <property type="protein sequence ID" value="MDQ0301843.1"/>
    <property type="molecule type" value="Genomic_DNA"/>
</dbReference>
<evidence type="ECO:0000256" key="1">
    <source>
        <dbReference type="SAM" id="MobiDB-lite"/>
    </source>
</evidence>
<evidence type="ECO:0000313" key="2">
    <source>
        <dbReference type="EMBL" id="MDQ0301843.1"/>
    </source>
</evidence>
<protein>
    <submittedName>
        <fullName evidence="2">Uncharacterized protein</fullName>
    </submittedName>
</protein>
<feature type="compositionally biased region" description="Polar residues" evidence="1">
    <location>
        <begin position="94"/>
        <end position="106"/>
    </location>
</feature>
<organism evidence="2 3">
    <name type="scientific">Ancylobacter polymorphus</name>
    <dbReference type="NCBI Taxonomy" id="223390"/>
    <lineage>
        <taxon>Bacteria</taxon>
        <taxon>Pseudomonadati</taxon>
        <taxon>Pseudomonadota</taxon>
        <taxon>Alphaproteobacteria</taxon>
        <taxon>Hyphomicrobiales</taxon>
        <taxon>Xanthobacteraceae</taxon>
        <taxon>Ancylobacter</taxon>
    </lineage>
</organism>
<gene>
    <name evidence="2" type="ORF">J2S75_000866</name>
</gene>
<feature type="region of interest" description="Disordered" evidence="1">
    <location>
        <begin position="78"/>
        <end position="141"/>
    </location>
</feature>
<dbReference type="Proteomes" id="UP001224682">
    <property type="component" value="Unassembled WGS sequence"/>
</dbReference>
<proteinExistence type="predicted"/>
<sequence>MKLAHGAVHHLRRLRPGGQAIGFPMPALDPGLVTLRDGGRDVLKLVQHGLGRDLGNRAAGPSDRGELVVGMNGGFVEMDNEAGLSPGRAEAQRRTAQPLTATSTRASRAEGDRRYQRGAAGVHHPRRGKAANAGSLPLPKE</sequence>
<keyword evidence="3" id="KW-1185">Reference proteome</keyword>
<reference evidence="2 3" key="1">
    <citation type="submission" date="2023-07" db="EMBL/GenBank/DDBJ databases">
        <title>Genomic Encyclopedia of Type Strains, Phase IV (KMG-IV): sequencing the most valuable type-strain genomes for metagenomic binning, comparative biology and taxonomic classification.</title>
        <authorList>
            <person name="Goeker M."/>
        </authorList>
    </citation>
    <scope>NUCLEOTIDE SEQUENCE [LARGE SCALE GENOMIC DNA]</scope>
    <source>
        <strain evidence="2 3">DSM 2457</strain>
    </source>
</reference>
<name>A0ABU0B7N8_9HYPH</name>
<accession>A0ABU0B7N8</accession>
<comment type="caution">
    <text evidence="2">The sequence shown here is derived from an EMBL/GenBank/DDBJ whole genome shotgun (WGS) entry which is preliminary data.</text>
</comment>